<accession>A0A0T5XD97</accession>
<comment type="similarity">
    <text evidence="1">Belongs to the HyuE racemase family.</text>
</comment>
<dbReference type="OrthoDB" id="9791723at2"/>
<dbReference type="InterPro" id="IPR001920">
    <property type="entry name" value="Asp/Glu_race"/>
</dbReference>
<dbReference type="PANTHER" id="PTHR28047">
    <property type="entry name" value="PROTEIN DCG1"/>
    <property type="match status" value="1"/>
</dbReference>
<gene>
    <name evidence="2" type="ORF">HMPREF1705_03610</name>
</gene>
<proteinExistence type="inferred from homology"/>
<comment type="caution">
    <text evidence="2">The sequence shown here is derived from an EMBL/GenBank/DDBJ whole genome shotgun (WGS) entry which is preliminary data.</text>
</comment>
<dbReference type="Gene3D" id="3.40.50.12500">
    <property type="match status" value="1"/>
</dbReference>
<dbReference type="Pfam" id="PF01177">
    <property type="entry name" value="Asp_Glu_race"/>
    <property type="match status" value="1"/>
</dbReference>
<dbReference type="EMBL" id="ACJX03000001">
    <property type="protein sequence ID" value="KRT36332.1"/>
    <property type="molecule type" value="Genomic_DNA"/>
</dbReference>
<evidence type="ECO:0000313" key="2">
    <source>
        <dbReference type="EMBL" id="KRT36332.1"/>
    </source>
</evidence>
<dbReference type="InterPro" id="IPR053714">
    <property type="entry name" value="Iso_Racemase_Enz_sf"/>
</dbReference>
<dbReference type="GO" id="GO:0047661">
    <property type="term" value="F:amino-acid racemase activity"/>
    <property type="evidence" value="ECO:0007669"/>
    <property type="project" value="InterPro"/>
</dbReference>
<dbReference type="STRING" id="592015.HMPREF1705_03610"/>
<dbReference type="PANTHER" id="PTHR28047:SF5">
    <property type="entry name" value="PROTEIN DCG1"/>
    <property type="match status" value="1"/>
</dbReference>
<protein>
    <submittedName>
        <fullName evidence="2">Asp/Glu/Hydantoin racemase</fullName>
    </submittedName>
</protein>
<sequence length="230" mass="25312">MAFLDILIPVSTGVWNESVKSAAEKISKKEEINIRVTSLDKGPISIESEYDEVLASPEVIKKAEQLEKDQSDGIIIYCFGEPGLEACKEKLSIPVVGLRESAVSMARLLGQNIGVISTIPSAIPRHYRDLKNDVRKIIPLNISVTDLTNYSNVETSLREGAKELLNCGCDVIVLGCGSILNIEFGKLQDEIGIPIIVPLYSSLFVCEYFLQCNLKQSKVAYPFPPNKPVK</sequence>
<dbReference type="InterPro" id="IPR052186">
    <property type="entry name" value="Hydantoin_racemase-like"/>
</dbReference>
<reference evidence="3" key="1">
    <citation type="submission" date="2012-09" db="EMBL/GenBank/DDBJ databases">
        <authorList>
            <person name="Weinstock G."/>
            <person name="Sodergren E."/>
            <person name="Clifton S."/>
            <person name="Fulton L."/>
            <person name="Fulton B."/>
            <person name="Courtney L."/>
            <person name="Fronick C."/>
            <person name="Harrison M."/>
            <person name="Strong C."/>
            <person name="Farmer C."/>
            <person name="Delehaunty K."/>
            <person name="Markovic C."/>
            <person name="Hall O."/>
            <person name="Minx P."/>
            <person name="Tomlinson C."/>
            <person name="Mitreva M."/>
            <person name="Nelson J."/>
            <person name="Hou S."/>
            <person name="Wollam A."/>
            <person name="Pepin K.H."/>
            <person name="Johnson M."/>
            <person name="Bhonagiri V."/>
            <person name="Nash W.E."/>
            <person name="Suruliraj S."/>
            <person name="Warren W."/>
            <person name="Chinwalla A."/>
            <person name="Mardis E.R."/>
            <person name="Wilson R.K."/>
        </authorList>
    </citation>
    <scope>NUCLEOTIDE SEQUENCE [LARGE SCALE GENOMIC DNA]</scope>
    <source>
        <strain evidence="3">OS1</strain>
    </source>
</reference>
<dbReference type="SUPFAM" id="SSF53681">
    <property type="entry name" value="Aspartate/glutamate racemase"/>
    <property type="match status" value="1"/>
</dbReference>
<organism evidence="2 3">
    <name type="scientific">Acetomicrobium hydrogeniformans ATCC BAA-1850</name>
    <dbReference type="NCBI Taxonomy" id="592015"/>
    <lineage>
        <taxon>Bacteria</taxon>
        <taxon>Thermotogati</taxon>
        <taxon>Synergistota</taxon>
        <taxon>Synergistia</taxon>
        <taxon>Synergistales</taxon>
        <taxon>Acetomicrobiaceae</taxon>
        <taxon>Acetomicrobium</taxon>
    </lineage>
</organism>
<evidence type="ECO:0000313" key="3">
    <source>
        <dbReference type="Proteomes" id="UP000005273"/>
    </source>
</evidence>
<keyword evidence="3" id="KW-1185">Reference proteome</keyword>
<name>A0A0T5XD97_9BACT</name>
<dbReference type="AlphaFoldDB" id="A0A0T5XD97"/>
<dbReference type="RefSeq" id="WP_009200981.1">
    <property type="nucleotide sequence ID" value="NZ_ACJX03000001.1"/>
</dbReference>
<dbReference type="eggNOG" id="COG4126">
    <property type="taxonomic scope" value="Bacteria"/>
</dbReference>
<evidence type="ECO:0000256" key="1">
    <source>
        <dbReference type="ARBA" id="ARBA00038414"/>
    </source>
</evidence>
<dbReference type="InterPro" id="IPR015942">
    <property type="entry name" value="Asp/Glu/hydantoin_racemase"/>
</dbReference>
<dbReference type="Proteomes" id="UP000005273">
    <property type="component" value="Unassembled WGS sequence"/>
</dbReference>